<keyword evidence="2" id="KW-1185">Reference proteome</keyword>
<organism evidence="1 2">
    <name type="scientific">Saccharopolyspora halophila</name>
    <dbReference type="NCBI Taxonomy" id="405551"/>
    <lineage>
        <taxon>Bacteria</taxon>
        <taxon>Bacillati</taxon>
        <taxon>Actinomycetota</taxon>
        <taxon>Actinomycetes</taxon>
        <taxon>Pseudonocardiales</taxon>
        <taxon>Pseudonocardiaceae</taxon>
        <taxon>Saccharopolyspora</taxon>
    </lineage>
</organism>
<sequence>MGGAAAVAAPRSTAFAPVANIVPVNATAARTPAAVRMRPLVCAMLSSSPEPGDASFDDRRRSFKVSLNRRNQTRRQIHRLRQYNTIEWRFRRLTT</sequence>
<evidence type="ECO:0000313" key="2">
    <source>
        <dbReference type="Proteomes" id="UP001501218"/>
    </source>
</evidence>
<reference evidence="2" key="1">
    <citation type="journal article" date="2019" name="Int. J. Syst. Evol. Microbiol.">
        <title>The Global Catalogue of Microorganisms (GCM) 10K type strain sequencing project: providing services to taxonomists for standard genome sequencing and annotation.</title>
        <authorList>
            <consortium name="The Broad Institute Genomics Platform"/>
            <consortium name="The Broad Institute Genome Sequencing Center for Infectious Disease"/>
            <person name="Wu L."/>
            <person name="Ma J."/>
        </authorList>
    </citation>
    <scope>NUCLEOTIDE SEQUENCE [LARGE SCALE GENOMIC DNA]</scope>
    <source>
        <strain evidence="2">JCM 16221</strain>
    </source>
</reference>
<comment type="caution">
    <text evidence="1">The sequence shown here is derived from an EMBL/GenBank/DDBJ whole genome shotgun (WGS) entry which is preliminary data.</text>
</comment>
<evidence type="ECO:0008006" key="3">
    <source>
        <dbReference type="Google" id="ProtNLM"/>
    </source>
</evidence>
<dbReference type="Proteomes" id="UP001501218">
    <property type="component" value="Unassembled WGS sequence"/>
</dbReference>
<name>A0ABP5TMM9_9PSEU</name>
<protein>
    <recommendedName>
        <fullName evidence="3">Secreted protein</fullName>
    </recommendedName>
</protein>
<evidence type="ECO:0000313" key="1">
    <source>
        <dbReference type="EMBL" id="GAA2356590.1"/>
    </source>
</evidence>
<proteinExistence type="predicted"/>
<gene>
    <name evidence="1" type="ORF">GCM10009854_38530</name>
</gene>
<dbReference type="EMBL" id="BAAARA010000015">
    <property type="protein sequence ID" value="GAA2356590.1"/>
    <property type="molecule type" value="Genomic_DNA"/>
</dbReference>
<accession>A0ABP5TMM9</accession>